<dbReference type="InterPro" id="IPR050312">
    <property type="entry name" value="IolE/XylAMocC-like"/>
</dbReference>
<protein>
    <submittedName>
        <fullName evidence="2">Xylose isomerase domain-containing protein TIM barrel</fullName>
    </submittedName>
</protein>
<evidence type="ECO:0000313" key="2">
    <source>
        <dbReference type="EMBL" id="ADV61409.1"/>
    </source>
</evidence>
<accession>E8R2C4</accession>
<dbReference type="EMBL" id="CP002353">
    <property type="protein sequence ID" value="ADV61409.1"/>
    <property type="molecule type" value="Genomic_DNA"/>
</dbReference>
<dbReference type="KEGG" id="ipa:Isop_0819"/>
<dbReference type="Gene3D" id="3.20.20.150">
    <property type="entry name" value="Divalent-metal-dependent TIM barrel enzymes"/>
    <property type="match status" value="1"/>
</dbReference>
<sequence>MALRLGIVTYNIAKDWDLDTILTKLPRLGYSCVELRTTHRHGVEVTLNTAQRATVKAKFADSPLTLCSLGSAFEYQSSDPAVVQRNIDGTREYIRLAHDLGVPGIKVRPNGVPRGEDPERVFERIGKALRIVGQDGQDFGVEIRVEVHGGVTQDPPNMAKILAAADHPNVFVCWNSNPGEVKNGSIRASFDLLADNIRIVHLRDLCDDTYPWRELFALLVQRGLQVETLAEIGDNPDPDRILRYFRALWLAYQPDSDSAQP</sequence>
<feature type="domain" description="Xylose isomerase-like TIM barrel" evidence="1">
    <location>
        <begin position="27"/>
        <end position="204"/>
    </location>
</feature>
<proteinExistence type="predicted"/>
<dbReference type="GO" id="GO:0016853">
    <property type="term" value="F:isomerase activity"/>
    <property type="evidence" value="ECO:0007669"/>
    <property type="project" value="UniProtKB-KW"/>
</dbReference>
<evidence type="ECO:0000259" key="1">
    <source>
        <dbReference type="Pfam" id="PF01261"/>
    </source>
</evidence>
<dbReference type="SUPFAM" id="SSF51658">
    <property type="entry name" value="Xylose isomerase-like"/>
    <property type="match status" value="1"/>
</dbReference>
<dbReference type="Proteomes" id="UP000008631">
    <property type="component" value="Chromosome"/>
</dbReference>
<dbReference type="AlphaFoldDB" id="E8R2C4"/>
<keyword evidence="3" id="KW-1185">Reference proteome</keyword>
<dbReference type="InParanoid" id="E8R2C4"/>
<reference evidence="2 3" key="2">
    <citation type="journal article" date="2011" name="Stand. Genomic Sci.">
        <title>Complete genome sequence of Isosphaera pallida type strain (IS1B).</title>
        <authorList>
            <consortium name="US DOE Joint Genome Institute (JGI-PGF)"/>
            <person name="Goker M."/>
            <person name="Cleland D."/>
            <person name="Saunders E."/>
            <person name="Lapidus A."/>
            <person name="Nolan M."/>
            <person name="Lucas S."/>
            <person name="Hammon N."/>
            <person name="Deshpande S."/>
            <person name="Cheng J.F."/>
            <person name="Tapia R."/>
            <person name="Han C."/>
            <person name="Goodwin L."/>
            <person name="Pitluck S."/>
            <person name="Liolios K."/>
            <person name="Pagani I."/>
            <person name="Ivanova N."/>
            <person name="Mavromatis K."/>
            <person name="Pati A."/>
            <person name="Chen A."/>
            <person name="Palaniappan K."/>
            <person name="Land M."/>
            <person name="Hauser L."/>
            <person name="Chang Y.J."/>
            <person name="Jeffries C.D."/>
            <person name="Detter J.C."/>
            <person name="Beck B."/>
            <person name="Woyke T."/>
            <person name="Bristow J."/>
            <person name="Eisen J.A."/>
            <person name="Markowitz V."/>
            <person name="Hugenholtz P."/>
            <person name="Kyrpides N.C."/>
            <person name="Klenk H.P."/>
        </authorList>
    </citation>
    <scope>NUCLEOTIDE SEQUENCE [LARGE SCALE GENOMIC DNA]</scope>
    <source>
        <strain evidence="3">ATCC 43644 / DSM 9630 / IS1B</strain>
    </source>
</reference>
<dbReference type="RefSeq" id="WP_013563698.1">
    <property type="nucleotide sequence ID" value="NC_014962.1"/>
</dbReference>
<reference key="1">
    <citation type="submission" date="2010-11" db="EMBL/GenBank/DDBJ databases">
        <title>The complete sequence of chromosome of Isophaera pallida ATCC 43644.</title>
        <authorList>
            <consortium name="US DOE Joint Genome Institute (JGI-PGF)"/>
            <person name="Lucas S."/>
            <person name="Copeland A."/>
            <person name="Lapidus A."/>
            <person name="Bruce D."/>
            <person name="Goodwin L."/>
            <person name="Pitluck S."/>
            <person name="Kyrpides N."/>
            <person name="Mavromatis K."/>
            <person name="Pagani I."/>
            <person name="Ivanova N."/>
            <person name="Saunders E."/>
            <person name="Brettin T."/>
            <person name="Detter J.C."/>
            <person name="Han C."/>
            <person name="Tapia R."/>
            <person name="Land M."/>
            <person name="Hauser L."/>
            <person name="Markowitz V."/>
            <person name="Cheng J.-F."/>
            <person name="Hugenholtz P."/>
            <person name="Woyke T."/>
            <person name="Wu D."/>
            <person name="Eisen J.A."/>
        </authorList>
    </citation>
    <scope>NUCLEOTIDE SEQUENCE</scope>
    <source>
        <strain>ATCC 43644</strain>
    </source>
</reference>
<gene>
    <name evidence="2" type="ordered locus">Isop_0819</name>
</gene>
<dbReference type="PANTHER" id="PTHR12110">
    <property type="entry name" value="HYDROXYPYRUVATE ISOMERASE"/>
    <property type="match status" value="1"/>
</dbReference>
<name>E8R2C4_ISOPI</name>
<keyword evidence="2" id="KW-0413">Isomerase</keyword>
<evidence type="ECO:0000313" key="3">
    <source>
        <dbReference type="Proteomes" id="UP000008631"/>
    </source>
</evidence>
<dbReference type="InterPro" id="IPR036237">
    <property type="entry name" value="Xyl_isomerase-like_sf"/>
</dbReference>
<dbReference type="eggNOG" id="COG1082">
    <property type="taxonomic scope" value="Bacteria"/>
</dbReference>
<organism evidence="2 3">
    <name type="scientific">Isosphaera pallida (strain ATCC 43644 / DSM 9630 / IS1B)</name>
    <dbReference type="NCBI Taxonomy" id="575540"/>
    <lineage>
        <taxon>Bacteria</taxon>
        <taxon>Pseudomonadati</taxon>
        <taxon>Planctomycetota</taxon>
        <taxon>Planctomycetia</taxon>
        <taxon>Isosphaerales</taxon>
        <taxon>Isosphaeraceae</taxon>
        <taxon>Isosphaera</taxon>
    </lineage>
</organism>
<dbReference type="HOGENOM" id="CLU_952240_0_0_0"/>
<dbReference type="InterPro" id="IPR013022">
    <property type="entry name" value="Xyl_isomerase-like_TIM-brl"/>
</dbReference>
<dbReference type="Pfam" id="PF01261">
    <property type="entry name" value="AP_endonuc_2"/>
    <property type="match status" value="1"/>
</dbReference>
<dbReference type="STRING" id="575540.Isop_0819"/>